<dbReference type="Gene3D" id="3.40.250.10">
    <property type="entry name" value="Rhodanese-like domain"/>
    <property type="match status" value="1"/>
</dbReference>
<dbReference type="PANTHER" id="PTHR43031:SF1">
    <property type="entry name" value="PYRIDINE NUCLEOTIDE-DISULPHIDE OXIDOREDUCTASE"/>
    <property type="match status" value="1"/>
</dbReference>
<dbReference type="InterPro" id="IPR050229">
    <property type="entry name" value="GlpE_sulfurtransferase"/>
</dbReference>
<keyword evidence="1" id="KW-0732">Signal</keyword>
<dbReference type="Pfam" id="PF00581">
    <property type="entry name" value="Rhodanese"/>
    <property type="match status" value="1"/>
</dbReference>
<dbReference type="EMBL" id="AMZN01000006">
    <property type="protein sequence ID" value="ELR73339.1"/>
    <property type="molecule type" value="Genomic_DNA"/>
</dbReference>
<protein>
    <submittedName>
        <fullName evidence="3">Pyridine nucleotide-disulfide oxidoreductase</fullName>
    </submittedName>
</protein>
<dbReference type="SMART" id="SM00450">
    <property type="entry name" value="RHOD"/>
    <property type="match status" value="1"/>
</dbReference>
<reference evidence="3 4" key="1">
    <citation type="submission" date="2012-12" db="EMBL/GenBank/DDBJ databases">
        <title>Genome assembly of Fulvivirga imtechensis AK7.</title>
        <authorList>
            <person name="Nupur N."/>
            <person name="Khatri I."/>
            <person name="Kumar R."/>
            <person name="Subramanian S."/>
            <person name="Pinnaka A."/>
        </authorList>
    </citation>
    <scope>NUCLEOTIDE SEQUENCE [LARGE SCALE GENOMIC DNA]</scope>
    <source>
        <strain evidence="3 4">AK7</strain>
    </source>
</reference>
<dbReference type="Proteomes" id="UP000011135">
    <property type="component" value="Unassembled WGS sequence"/>
</dbReference>
<sequence length="131" mass="14758">MNKLGLFLVGIILLACKPQTAQQVQTDDEVRLVEINEFRALLKEKEVQLIDVRTVHEFELGSIPGAVNINYWDKDFADRLNEFDKEKAIAVYCAAGLRSAQAAVKLKALGFKEVYDLDGGLRAWHTRPVVE</sequence>
<evidence type="ECO:0000313" key="4">
    <source>
        <dbReference type="Proteomes" id="UP000011135"/>
    </source>
</evidence>
<dbReference type="OrthoDB" id="9808735at2"/>
<dbReference type="PROSITE" id="PS51257">
    <property type="entry name" value="PROKAR_LIPOPROTEIN"/>
    <property type="match status" value="1"/>
</dbReference>
<comment type="caution">
    <text evidence="3">The sequence shown here is derived from an EMBL/GenBank/DDBJ whole genome shotgun (WGS) entry which is preliminary data.</text>
</comment>
<organism evidence="3 4">
    <name type="scientific">Fulvivirga imtechensis AK7</name>
    <dbReference type="NCBI Taxonomy" id="1237149"/>
    <lineage>
        <taxon>Bacteria</taxon>
        <taxon>Pseudomonadati</taxon>
        <taxon>Bacteroidota</taxon>
        <taxon>Cytophagia</taxon>
        <taxon>Cytophagales</taxon>
        <taxon>Fulvivirgaceae</taxon>
        <taxon>Fulvivirga</taxon>
    </lineage>
</organism>
<dbReference type="InterPro" id="IPR001763">
    <property type="entry name" value="Rhodanese-like_dom"/>
</dbReference>
<dbReference type="SUPFAM" id="SSF52821">
    <property type="entry name" value="Rhodanese/Cell cycle control phosphatase"/>
    <property type="match status" value="1"/>
</dbReference>
<feature type="chain" id="PRO_5003993605" evidence="1">
    <location>
        <begin position="22"/>
        <end position="131"/>
    </location>
</feature>
<dbReference type="AlphaFoldDB" id="L8K082"/>
<dbReference type="PROSITE" id="PS50206">
    <property type="entry name" value="RHODANESE_3"/>
    <property type="match status" value="1"/>
</dbReference>
<keyword evidence="4" id="KW-1185">Reference proteome</keyword>
<name>L8K082_9BACT</name>
<proteinExistence type="predicted"/>
<evidence type="ECO:0000259" key="2">
    <source>
        <dbReference type="PROSITE" id="PS50206"/>
    </source>
</evidence>
<dbReference type="PANTHER" id="PTHR43031">
    <property type="entry name" value="FAD-DEPENDENT OXIDOREDUCTASE"/>
    <property type="match status" value="1"/>
</dbReference>
<dbReference type="STRING" id="1237149.C900_04191"/>
<dbReference type="RefSeq" id="WP_009577920.1">
    <property type="nucleotide sequence ID" value="NZ_AMZN01000006.1"/>
</dbReference>
<accession>L8K082</accession>
<feature type="signal peptide" evidence="1">
    <location>
        <begin position="1"/>
        <end position="21"/>
    </location>
</feature>
<evidence type="ECO:0000313" key="3">
    <source>
        <dbReference type="EMBL" id="ELR73339.1"/>
    </source>
</evidence>
<dbReference type="InterPro" id="IPR036873">
    <property type="entry name" value="Rhodanese-like_dom_sf"/>
</dbReference>
<evidence type="ECO:0000256" key="1">
    <source>
        <dbReference type="SAM" id="SignalP"/>
    </source>
</evidence>
<feature type="domain" description="Rhodanese" evidence="2">
    <location>
        <begin position="43"/>
        <end position="131"/>
    </location>
</feature>
<gene>
    <name evidence="3" type="ORF">C900_04191</name>
</gene>
<dbReference type="eggNOG" id="COG0607">
    <property type="taxonomic scope" value="Bacteria"/>
</dbReference>
<dbReference type="CDD" id="cd00158">
    <property type="entry name" value="RHOD"/>
    <property type="match status" value="1"/>
</dbReference>